<dbReference type="InterPro" id="IPR036265">
    <property type="entry name" value="HIT-like_sf"/>
</dbReference>
<evidence type="ECO:0000259" key="2">
    <source>
        <dbReference type="Pfam" id="PF04676"/>
    </source>
</evidence>
<dbReference type="Gene3D" id="3.30.428.10">
    <property type="entry name" value="HIT-like"/>
    <property type="match status" value="1"/>
</dbReference>
<dbReference type="EMBL" id="PYWC01000051">
    <property type="protein sequence ID" value="PWW75146.1"/>
    <property type="molecule type" value="Genomic_DNA"/>
</dbReference>
<evidence type="ECO:0000259" key="3">
    <source>
        <dbReference type="Pfam" id="PF04677"/>
    </source>
</evidence>
<dbReference type="PANTHER" id="PTHR12072:SF4">
    <property type="entry name" value="CWF19-LIKE PROTEIN 1"/>
    <property type="match status" value="1"/>
</dbReference>
<evidence type="ECO:0000313" key="5">
    <source>
        <dbReference type="Proteomes" id="UP000246991"/>
    </source>
</evidence>
<organism evidence="4 5">
    <name type="scientific">Tuber magnatum</name>
    <name type="common">white Piedmont truffle</name>
    <dbReference type="NCBI Taxonomy" id="42249"/>
    <lineage>
        <taxon>Eukaryota</taxon>
        <taxon>Fungi</taxon>
        <taxon>Dikarya</taxon>
        <taxon>Ascomycota</taxon>
        <taxon>Pezizomycotina</taxon>
        <taxon>Pezizomycetes</taxon>
        <taxon>Pezizales</taxon>
        <taxon>Tuberaceae</taxon>
        <taxon>Tuber</taxon>
    </lineage>
</organism>
<dbReference type="GO" id="GO:0071014">
    <property type="term" value="C:post-mRNA release spliceosomal complex"/>
    <property type="evidence" value="ECO:0007669"/>
    <property type="project" value="TreeGrafter"/>
</dbReference>
<dbReference type="InterPro" id="IPR040194">
    <property type="entry name" value="Cwf19-like"/>
</dbReference>
<dbReference type="PANTHER" id="PTHR12072">
    <property type="entry name" value="CWF19, CELL CYCLE CONTROL PROTEIN"/>
    <property type="match status" value="1"/>
</dbReference>
<dbReference type="Proteomes" id="UP000246991">
    <property type="component" value="Unassembled WGS sequence"/>
</dbReference>
<feature type="domain" description="Cwf19-like protein C-terminal" evidence="2">
    <location>
        <begin position="439"/>
        <end position="516"/>
    </location>
</feature>
<evidence type="ECO:0008006" key="6">
    <source>
        <dbReference type="Google" id="ProtNLM"/>
    </source>
</evidence>
<feature type="domain" description="Cwf19-like C-terminal" evidence="3">
    <location>
        <begin position="294"/>
        <end position="423"/>
    </location>
</feature>
<dbReference type="Pfam" id="PF04677">
    <property type="entry name" value="CwfJ_C_1"/>
    <property type="match status" value="1"/>
</dbReference>
<comment type="caution">
    <text evidence="4">The sequence shown here is derived from an EMBL/GenBank/DDBJ whole genome shotgun (WGS) entry which is preliminary data.</text>
</comment>
<proteinExistence type="predicted"/>
<evidence type="ECO:0000256" key="1">
    <source>
        <dbReference type="SAM" id="MobiDB-lite"/>
    </source>
</evidence>
<sequence>MVAKVLVIGATNGRFVEAFAKVAALHAKNNFSLSLLLGDLFSDPSQTTSEETENIKRLVHGEIRVPLPIYFGLGRYSLPTPVREKINSSDEVCENLFFLGKKTVLNTSAGLRIVALGGRLNAGLATGGAGGVREETLPFYSEQDAKGLKGANHADLLLTYEWPEGVWSRSALASPGVKGTGVIAELAASLRPRYHFSAGGEAFWEREPYLNKARPDEGGSDTTITRFLGVADWGNEPKAKALYAFSINPKDTNIPVPASATECPYKGDRGKKRPRQDSDSGANFFWGDHTSGRHERAESCFFCLSYPQLEKHLIVSIGEEAYVTTAKGPLTNPTTNPSTLPFSSHVLIIPLTHTPTIAAIDDGASRKSTIEEMTNYRLAIERMLKSRNCGAVTFEVSRANGVHSHWQLIPVPDGKLAAVEEAFTSEAEADRIGEFEKRKADADNEGDYFRVWISGMDGSLVISLKEGEYFDLQFGRKVLAKVMGLKSVHWKDCVQTFEQEVKDANDFKEAFKSFDFSL</sequence>
<feature type="region of interest" description="Disordered" evidence="1">
    <location>
        <begin position="258"/>
        <end position="284"/>
    </location>
</feature>
<dbReference type="InterPro" id="IPR006767">
    <property type="entry name" value="Cwf19-like_C_dom-2"/>
</dbReference>
<keyword evidence="5" id="KW-1185">Reference proteome</keyword>
<dbReference type="GO" id="GO:0061632">
    <property type="term" value="F:RNA lariat debranching enzyme activator activity"/>
    <property type="evidence" value="ECO:0007669"/>
    <property type="project" value="TreeGrafter"/>
</dbReference>
<evidence type="ECO:0000313" key="4">
    <source>
        <dbReference type="EMBL" id="PWW75146.1"/>
    </source>
</evidence>
<dbReference type="STRING" id="42249.A0A317SNY3"/>
<name>A0A317SNY3_9PEZI</name>
<dbReference type="GO" id="GO:0000398">
    <property type="term" value="P:mRNA splicing, via spliceosome"/>
    <property type="evidence" value="ECO:0007669"/>
    <property type="project" value="TreeGrafter"/>
</dbReference>
<dbReference type="Pfam" id="PF04676">
    <property type="entry name" value="CwfJ_C_2"/>
    <property type="match status" value="1"/>
</dbReference>
<dbReference type="OrthoDB" id="444325at2759"/>
<dbReference type="AlphaFoldDB" id="A0A317SNY3"/>
<protein>
    <recommendedName>
        <fullName evidence="6">Cwf19-like C-terminal domain-containing protein</fullName>
    </recommendedName>
</protein>
<dbReference type="InterPro" id="IPR006768">
    <property type="entry name" value="Cwf19-like_C_dom-1"/>
</dbReference>
<reference evidence="4 5" key="1">
    <citation type="submission" date="2018-03" db="EMBL/GenBank/DDBJ databases">
        <title>Genomes of Pezizomycetes fungi and the evolution of truffles.</title>
        <authorList>
            <person name="Murat C."/>
            <person name="Payen T."/>
            <person name="Noel B."/>
            <person name="Kuo A."/>
            <person name="Martin F.M."/>
        </authorList>
    </citation>
    <scope>NUCLEOTIDE SEQUENCE [LARGE SCALE GENOMIC DNA]</scope>
    <source>
        <strain evidence="4">091103-1</strain>
    </source>
</reference>
<dbReference type="CDD" id="cd07380">
    <property type="entry name" value="MPP_CWF19_N"/>
    <property type="match status" value="1"/>
</dbReference>
<dbReference type="SUPFAM" id="SSF54197">
    <property type="entry name" value="HIT-like"/>
    <property type="match status" value="1"/>
</dbReference>
<accession>A0A317SNY3</accession>
<gene>
    <name evidence="4" type="ORF">C7212DRAFT_364288</name>
</gene>